<keyword evidence="5" id="KW-0540">Nuclease</keyword>
<dbReference type="GO" id="GO:0003677">
    <property type="term" value="F:DNA binding"/>
    <property type="evidence" value="ECO:0007669"/>
    <property type="project" value="UniProtKB-KW"/>
</dbReference>
<dbReference type="Proteomes" id="UP000294325">
    <property type="component" value="Chromosome"/>
</dbReference>
<dbReference type="InterPro" id="IPR052021">
    <property type="entry name" value="Type-I_RS_S_subunit"/>
</dbReference>
<dbReference type="SUPFAM" id="SSF116734">
    <property type="entry name" value="DNA methylase specificity domain"/>
    <property type="match status" value="1"/>
</dbReference>
<reference evidence="5 6" key="1">
    <citation type="submission" date="2019-03" db="EMBL/GenBank/DDBJ databases">
        <title>The genome sequence of Nitrosococcus wardiae strain D1FHST reveals the archetypal metabolic capacity of ammonia-oxidizing Gammaproteobacteria.</title>
        <authorList>
            <person name="Wang L."/>
            <person name="Lim C.K."/>
            <person name="Hanson T.E."/>
            <person name="Dang H."/>
            <person name="Klotz M.G."/>
        </authorList>
    </citation>
    <scope>NUCLEOTIDE SEQUENCE [LARGE SCALE GENOMIC DNA]</scope>
    <source>
        <strain evidence="5 6">D1FHS</strain>
    </source>
</reference>
<proteinExistence type="inferred from homology"/>
<name>A0A4V1AWC0_9GAMM</name>
<dbReference type="InterPro" id="IPR000055">
    <property type="entry name" value="Restrct_endonuc_typeI_TRD"/>
</dbReference>
<dbReference type="OrthoDB" id="9798929at2"/>
<dbReference type="GO" id="GO:0009307">
    <property type="term" value="P:DNA restriction-modification system"/>
    <property type="evidence" value="ECO:0007669"/>
    <property type="project" value="UniProtKB-KW"/>
</dbReference>
<dbReference type="PANTHER" id="PTHR30408">
    <property type="entry name" value="TYPE-1 RESTRICTION ENZYME ECOKI SPECIFICITY PROTEIN"/>
    <property type="match status" value="1"/>
</dbReference>
<evidence type="ECO:0000313" key="5">
    <source>
        <dbReference type="EMBL" id="QBQ56105.1"/>
    </source>
</evidence>
<dbReference type="Pfam" id="PF01420">
    <property type="entry name" value="Methylase_S"/>
    <property type="match status" value="1"/>
</dbReference>
<evidence type="ECO:0000256" key="1">
    <source>
        <dbReference type="ARBA" id="ARBA00010923"/>
    </source>
</evidence>
<accession>A0A4V1AWC0</accession>
<organism evidence="5 6">
    <name type="scientific">Nitrosococcus wardiae</name>
    <dbReference type="NCBI Taxonomy" id="1814290"/>
    <lineage>
        <taxon>Bacteria</taxon>
        <taxon>Pseudomonadati</taxon>
        <taxon>Pseudomonadota</taxon>
        <taxon>Gammaproteobacteria</taxon>
        <taxon>Chromatiales</taxon>
        <taxon>Chromatiaceae</taxon>
        <taxon>Nitrosococcus</taxon>
    </lineage>
</organism>
<protein>
    <submittedName>
        <fullName evidence="5">Restriction endonuclease subunit S</fullName>
    </submittedName>
</protein>
<dbReference type="Gene3D" id="1.10.287.1120">
    <property type="entry name" value="Bipartite methylase S protein"/>
    <property type="match status" value="1"/>
</dbReference>
<dbReference type="KEGG" id="nwr:E3U44_17505"/>
<keyword evidence="6" id="KW-1185">Reference proteome</keyword>
<evidence type="ECO:0000256" key="3">
    <source>
        <dbReference type="ARBA" id="ARBA00023125"/>
    </source>
</evidence>
<evidence type="ECO:0000256" key="2">
    <source>
        <dbReference type="ARBA" id="ARBA00022747"/>
    </source>
</evidence>
<evidence type="ECO:0000259" key="4">
    <source>
        <dbReference type="Pfam" id="PF01420"/>
    </source>
</evidence>
<sequence length="201" mass="22151">MGVGDLDIDGTVIRDGHRVAEEVFLEQNRRFQIENGDLAIGRVASVGKVVQLRKQKICLSGRLAVLKPQIDSMFLFYSLSAPYVVGQISVGTDLTTLGVLGLNKLKRINILVPPEKEQEAIVKYVGTVVEPIEKAVLRAEREIELMREYRTRLISDMVTGQVDVRGVQVPEIAEEALSALDEDTAESDDVIDDGVEMKTGT</sequence>
<dbReference type="REBASE" id="309914">
    <property type="entry name" value="S1.NwaD1FHSORF17515P"/>
</dbReference>
<dbReference type="PANTHER" id="PTHR30408:SF12">
    <property type="entry name" value="TYPE I RESTRICTION ENZYME MJAVIII SPECIFICITY SUBUNIT"/>
    <property type="match status" value="1"/>
</dbReference>
<gene>
    <name evidence="5" type="ORF">E3U44_17505</name>
</gene>
<keyword evidence="2" id="KW-0680">Restriction system</keyword>
<evidence type="ECO:0000313" key="6">
    <source>
        <dbReference type="Proteomes" id="UP000294325"/>
    </source>
</evidence>
<feature type="domain" description="Type I restriction modification DNA specificity" evidence="4">
    <location>
        <begin position="20"/>
        <end position="134"/>
    </location>
</feature>
<dbReference type="EMBL" id="CP038033">
    <property type="protein sequence ID" value="QBQ56105.1"/>
    <property type="molecule type" value="Genomic_DNA"/>
</dbReference>
<dbReference type="AlphaFoldDB" id="A0A4V1AWC0"/>
<comment type="similarity">
    <text evidence="1">Belongs to the type-I restriction system S methylase family.</text>
</comment>
<dbReference type="GO" id="GO:0004519">
    <property type="term" value="F:endonuclease activity"/>
    <property type="evidence" value="ECO:0007669"/>
    <property type="project" value="UniProtKB-KW"/>
</dbReference>
<keyword evidence="3" id="KW-0238">DNA-binding</keyword>
<dbReference type="Gene3D" id="3.90.220.20">
    <property type="entry name" value="DNA methylase specificity domains"/>
    <property type="match status" value="1"/>
</dbReference>
<keyword evidence="5" id="KW-0378">Hydrolase</keyword>
<dbReference type="RefSeq" id="WP_134359357.1">
    <property type="nucleotide sequence ID" value="NZ_CP038033.1"/>
</dbReference>
<dbReference type="InterPro" id="IPR044946">
    <property type="entry name" value="Restrct_endonuc_typeI_TRD_sf"/>
</dbReference>
<keyword evidence="5" id="KW-0255">Endonuclease</keyword>